<protein>
    <submittedName>
        <fullName evidence="1">Uncharacterized protein</fullName>
    </submittedName>
</protein>
<dbReference type="RefSeq" id="WP_170230345.1">
    <property type="nucleotide sequence ID" value="NZ_BJXX01000159.1"/>
</dbReference>
<reference evidence="1 2" key="1">
    <citation type="submission" date="2019-07" db="EMBL/GenBank/DDBJ databases">
        <title>Whole genome shotgun sequence of Aneurinibacillus danicus NBRC 102444.</title>
        <authorList>
            <person name="Hosoyama A."/>
            <person name="Uohara A."/>
            <person name="Ohji S."/>
            <person name="Ichikawa N."/>
        </authorList>
    </citation>
    <scope>NUCLEOTIDE SEQUENCE [LARGE SCALE GENOMIC DNA]</scope>
    <source>
        <strain evidence="1 2">NBRC 102444</strain>
    </source>
</reference>
<comment type="caution">
    <text evidence="1">The sequence shown here is derived from an EMBL/GenBank/DDBJ whole genome shotgun (WGS) entry which is preliminary data.</text>
</comment>
<evidence type="ECO:0000313" key="1">
    <source>
        <dbReference type="EMBL" id="GEN35947.1"/>
    </source>
</evidence>
<keyword evidence="2" id="KW-1185">Reference proteome</keyword>
<organism evidence="1 2">
    <name type="scientific">Aneurinibacillus danicus</name>
    <dbReference type="NCBI Taxonomy" id="267746"/>
    <lineage>
        <taxon>Bacteria</taxon>
        <taxon>Bacillati</taxon>
        <taxon>Bacillota</taxon>
        <taxon>Bacilli</taxon>
        <taxon>Bacillales</taxon>
        <taxon>Paenibacillaceae</taxon>
        <taxon>Aneurinibacillus group</taxon>
        <taxon>Aneurinibacillus</taxon>
    </lineage>
</organism>
<gene>
    <name evidence="1" type="ORF">ADA01nite_34070</name>
</gene>
<dbReference type="EMBL" id="BJXX01000159">
    <property type="protein sequence ID" value="GEN35947.1"/>
    <property type="molecule type" value="Genomic_DNA"/>
</dbReference>
<accession>A0A511VAJ4</accession>
<name>A0A511VAJ4_9BACL</name>
<dbReference type="Proteomes" id="UP000321157">
    <property type="component" value="Unassembled WGS sequence"/>
</dbReference>
<sequence length="47" mass="5387">MERITIDLGELLRKVELECRIKLAQIQDSVTIDLKDESIISGTEENK</sequence>
<proteinExistence type="predicted"/>
<dbReference type="AlphaFoldDB" id="A0A511VAJ4"/>
<evidence type="ECO:0000313" key="2">
    <source>
        <dbReference type="Proteomes" id="UP000321157"/>
    </source>
</evidence>